<evidence type="ECO:0000256" key="13">
    <source>
        <dbReference type="ARBA" id="ARBA00023319"/>
    </source>
</evidence>
<dbReference type="AlphaFoldDB" id="A0ABD2ML10"/>
<dbReference type="FunFam" id="2.60.40.10:FF:000005">
    <property type="entry name" value="Neuronal cell adhesion molecule"/>
    <property type="match status" value="1"/>
</dbReference>
<keyword evidence="13" id="KW-0393">Immunoglobulin domain</keyword>
<reference evidence="23 24" key="1">
    <citation type="journal article" date="2021" name="BMC Biol.">
        <title>Horizontally acquired antibacterial genes associated with adaptive radiation of ladybird beetles.</title>
        <authorList>
            <person name="Li H.S."/>
            <person name="Tang X.F."/>
            <person name="Huang Y.H."/>
            <person name="Xu Z.Y."/>
            <person name="Chen M.L."/>
            <person name="Du X.Y."/>
            <person name="Qiu B.Y."/>
            <person name="Chen P.T."/>
            <person name="Zhang W."/>
            <person name="Slipinski A."/>
            <person name="Escalona H.E."/>
            <person name="Waterhouse R.M."/>
            <person name="Zwick A."/>
            <person name="Pang H."/>
        </authorList>
    </citation>
    <scope>NUCLEOTIDE SEQUENCE [LARGE SCALE GENOMIC DNA]</scope>
    <source>
        <strain evidence="23">SYSU2018</strain>
    </source>
</reference>
<dbReference type="SMART" id="SM00409">
    <property type="entry name" value="IG"/>
    <property type="match status" value="4"/>
</dbReference>
<dbReference type="SMART" id="SM00408">
    <property type="entry name" value="IGc2"/>
    <property type="match status" value="3"/>
</dbReference>
<comment type="caution">
    <text evidence="23">The sequence shown here is derived from an EMBL/GenBank/DDBJ whole genome shotgun (WGS) entry which is preliminary data.</text>
</comment>
<keyword evidence="5 19" id="KW-0812">Transmembrane</keyword>
<dbReference type="InterPro" id="IPR003598">
    <property type="entry name" value="Ig_sub2"/>
</dbReference>
<dbReference type="GO" id="GO:0009653">
    <property type="term" value="P:anatomical structure morphogenesis"/>
    <property type="evidence" value="ECO:0007669"/>
    <property type="project" value="UniProtKB-ARBA"/>
</dbReference>
<evidence type="ECO:0000256" key="17">
    <source>
        <dbReference type="ARBA" id="ARBA00041099"/>
    </source>
</evidence>
<comment type="subcellular location">
    <subcellularLocation>
        <location evidence="1">Cell membrane</location>
    </subcellularLocation>
    <subcellularLocation>
        <location evidence="2">Membrane</location>
        <topology evidence="2">Single-pass type I membrane protein</topology>
    </subcellularLocation>
</comment>
<feature type="region of interest" description="Disordered" evidence="18">
    <location>
        <begin position="418"/>
        <end position="452"/>
    </location>
</feature>
<evidence type="ECO:0000256" key="2">
    <source>
        <dbReference type="ARBA" id="ARBA00004479"/>
    </source>
</evidence>
<keyword evidence="24" id="KW-1185">Reference proteome</keyword>
<comment type="function">
    <text evidence="14">Mediates response to the active Hedgehog (Hh) protein signal in embryos, functioning upstream or at the level of patched (ptc).</text>
</comment>
<feature type="domain" description="Ig-like" evidence="21">
    <location>
        <begin position="128"/>
        <end position="218"/>
    </location>
</feature>
<keyword evidence="12" id="KW-0325">Glycoprotein</keyword>
<evidence type="ECO:0000256" key="10">
    <source>
        <dbReference type="ARBA" id="ARBA00023136"/>
    </source>
</evidence>
<evidence type="ECO:0000256" key="6">
    <source>
        <dbReference type="ARBA" id="ARBA00022729"/>
    </source>
</evidence>
<evidence type="ECO:0000256" key="3">
    <source>
        <dbReference type="ARBA" id="ARBA00022475"/>
    </source>
</evidence>
<dbReference type="PANTHER" id="PTHR44170:SF33">
    <property type="entry name" value="BROTHER OF IHOG, ISOFORM G-RELATED"/>
    <property type="match status" value="1"/>
</dbReference>
<dbReference type="CDD" id="cd00063">
    <property type="entry name" value="FN3"/>
    <property type="match status" value="2"/>
</dbReference>
<keyword evidence="8" id="KW-0654">Proteoglycan</keyword>
<name>A0ABD2ML10_9CUCU</name>
<dbReference type="GO" id="GO:0008201">
    <property type="term" value="F:heparin binding"/>
    <property type="evidence" value="ECO:0007669"/>
    <property type="project" value="UniProtKB-KW"/>
</dbReference>
<feature type="compositionally biased region" description="Basic residues" evidence="18">
    <location>
        <begin position="424"/>
        <end position="438"/>
    </location>
</feature>
<dbReference type="Gene3D" id="2.60.40.10">
    <property type="entry name" value="Immunoglobulins"/>
    <property type="match status" value="5"/>
</dbReference>
<feature type="domain" description="Ig-like" evidence="21">
    <location>
        <begin position="324"/>
        <end position="402"/>
    </location>
</feature>
<evidence type="ECO:0000256" key="1">
    <source>
        <dbReference type="ARBA" id="ARBA00004236"/>
    </source>
</evidence>
<evidence type="ECO:0000256" key="11">
    <source>
        <dbReference type="ARBA" id="ARBA00023157"/>
    </source>
</evidence>
<evidence type="ECO:0000256" key="16">
    <source>
        <dbReference type="ARBA" id="ARBA00038530"/>
    </source>
</evidence>
<feature type="transmembrane region" description="Helical" evidence="19">
    <location>
        <begin position="693"/>
        <end position="715"/>
    </location>
</feature>
<dbReference type="EMBL" id="JABFTP020000001">
    <property type="protein sequence ID" value="KAL3267032.1"/>
    <property type="molecule type" value="Genomic_DNA"/>
</dbReference>
<accession>A0ABD2ML10</accession>
<dbReference type="GO" id="GO:0030154">
    <property type="term" value="P:cell differentiation"/>
    <property type="evidence" value="ECO:0007669"/>
    <property type="project" value="UniProtKB-ARBA"/>
</dbReference>
<dbReference type="SUPFAM" id="SSF49265">
    <property type="entry name" value="Fibronectin type III"/>
    <property type="match status" value="1"/>
</dbReference>
<dbReference type="PROSITE" id="PS50835">
    <property type="entry name" value="IG_LIKE"/>
    <property type="match status" value="3"/>
</dbReference>
<evidence type="ECO:0000256" key="15">
    <source>
        <dbReference type="ARBA" id="ARBA00038144"/>
    </source>
</evidence>
<evidence type="ECO:0000256" key="20">
    <source>
        <dbReference type="SAM" id="SignalP"/>
    </source>
</evidence>
<keyword evidence="10 19" id="KW-0472">Membrane</keyword>
<feature type="domain" description="Ig-like" evidence="21">
    <location>
        <begin position="235"/>
        <end position="319"/>
    </location>
</feature>
<evidence type="ECO:0000256" key="5">
    <source>
        <dbReference type="ARBA" id="ARBA00022692"/>
    </source>
</evidence>
<evidence type="ECO:0000256" key="12">
    <source>
        <dbReference type="ARBA" id="ARBA00023180"/>
    </source>
</evidence>
<dbReference type="Pfam" id="PF07679">
    <property type="entry name" value="I-set"/>
    <property type="match status" value="2"/>
</dbReference>
<feature type="chain" id="PRO_5044829477" description="Interference hedgehog" evidence="20">
    <location>
        <begin position="25"/>
        <end position="839"/>
    </location>
</feature>
<evidence type="ECO:0000313" key="23">
    <source>
        <dbReference type="EMBL" id="KAL3267032.1"/>
    </source>
</evidence>
<evidence type="ECO:0000256" key="4">
    <source>
        <dbReference type="ARBA" id="ARBA00022674"/>
    </source>
</evidence>
<comment type="similarity">
    <text evidence="15">Belongs to the immunoglobulin superfamily. IHOG family.</text>
</comment>
<keyword evidence="9 19" id="KW-1133">Transmembrane helix</keyword>
<feature type="compositionally biased region" description="Pro residues" evidence="18">
    <location>
        <begin position="439"/>
        <end position="450"/>
    </location>
</feature>
<dbReference type="InterPro" id="IPR036179">
    <property type="entry name" value="Ig-like_dom_sf"/>
</dbReference>
<keyword evidence="11" id="KW-1015">Disulfide bond</keyword>
<dbReference type="GO" id="GO:0005886">
    <property type="term" value="C:plasma membrane"/>
    <property type="evidence" value="ECO:0007669"/>
    <property type="project" value="UniProtKB-SubCell"/>
</dbReference>
<feature type="region of interest" description="Disordered" evidence="18">
    <location>
        <begin position="798"/>
        <end position="839"/>
    </location>
</feature>
<evidence type="ECO:0000313" key="24">
    <source>
        <dbReference type="Proteomes" id="UP001516400"/>
    </source>
</evidence>
<dbReference type="Proteomes" id="UP001516400">
    <property type="component" value="Unassembled WGS sequence"/>
</dbReference>
<dbReference type="InterPro" id="IPR003961">
    <property type="entry name" value="FN3_dom"/>
</dbReference>
<dbReference type="InterPro" id="IPR013098">
    <property type="entry name" value="Ig_I-set"/>
</dbReference>
<feature type="signal peptide" evidence="20">
    <location>
        <begin position="1"/>
        <end position="24"/>
    </location>
</feature>
<dbReference type="InterPro" id="IPR007110">
    <property type="entry name" value="Ig-like_dom"/>
</dbReference>
<keyword evidence="4" id="KW-0358">Heparin-binding</keyword>
<dbReference type="GO" id="GO:0098609">
    <property type="term" value="P:cell-cell adhesion"/>
    <property type="evidence" value="ECO:0007669"/>
    <property type="project" value="UniProtKB-ARBA"/>
</dbReference>
<evidence type="ECO:0000259" key="22">
    <source>
        <dbReference type="PROSITE" id="PS50853"/>
    </source>
</evidence>
<evidence type="ECO:0000256" key="18">
    <source>
        <dbReference type="SAM" id="MobiDB-lite"/>
    </source>
</evidence>
<dbReference type="PROSITE" id="PS50853">
    <property type="entry name" value="FN3"/>
    <property type="match status" value="2"/>
</dbReference>
<evidence type="ECO:0000259" key="21">
    <source>
        <dbReference type="PROSITE" id="PS50835"/>
    </source>
</evidence>
<dbReference type="SUPFAM" id="SSF48726">
    <property type="entry name" value="Immunoglobulin"/>
    <property type="match status" value="3"/>
</dbReference>
<evidence type="ECO:0000256" key="8">
    <source>
        <dbReference type="ARBA" id="ARBA00022974"/>
    </source>
</evidence>
<dbReference type="PANTHER" id="PTHR44170">
    <property type="entry name" value="PROTEIN SIDEKICK"/>
    <property type="match status" value="1"/>
</dbReference>
<keyword evidence="3" id="KW-1003">Cell membrane</keyword>
<dbReference type="InterPro" id="IPR013783">
    <property type="entry name" value="Ig-like_fold"/>
</dbReference>
<organism evidence="23 24">
    <name type="scientific">Cryptolaemus montrouzieri</name>
    <dbReference type="NCBI Taxonomy" id="559131"/>
    <lineage>
        <taxon>Eukaryota</taxon>
        <taxon>Metazoa</taxon>
        <taxon>Ecdysozoa</taxon>
        <taxon>Arthropoda</taxon>
        <taxon>Hexapoda</taxon>
        <taxon>Insecta</taxon>
        <taxon>Pterygota</taxon>
        <taxon>Neoptera</taxon>
        <taxon>Endopterygota</taxon>
        <taxon>Coleoptera</taxon>
        <taxon>Polyphaga</taxon>
        <taxon>Cucujiformia</taxon>
        <taxon>Coccinelloidea</taxon>
        <taxon>Coccinellidae</taxon>
        <taxon>Scymninae</taxon>
        <taxon>Scymnini</taxon>
        <taxon>Cryptolaemus</taxon>
    </lineage>
</organism>
<feature type="domain" description="Fibronectin type-III" evidence="22">
    <location>
        <begin position="563"/>
        <end position="657"/>
    </location>
</feature>
<evidence type="ECO:0000256" key="7">
    <source>
        <dbReference type="ARBA" id="ARBA00022737"/>
    </source>
</evidence>
<dbReference type="InterPro" id="IPR036116">
    <property type="entry name" value="FN3_sf"/>
</dbReference>
<dbReference type="SMART" id="SM00060">
    <property type="entry name" value="FN3"/>
    <property type="match status" value="2"/>
</dbReference>
<keyword evidence="7" id="KW-0677">Repeat</keyword>
<protein>
    <recommendedName>
        <fullName evidence="17">Interference hedgehog</fullName>
    </recommendedName>
</protein>
<gene>
    <name evidence="23" type="ORF">HHI36_011175</name>
</gene>
<feature type="domain" description="Fibronectin type-III" evidence="22">
    <location>
        <begin position="447"/>
        <end position="555"/>
    </location>
</feature>
<comment type="subunit">
    <text evidence="16">Homodimer. Heterotetramer; 2 iHog chains bind 2 hh chains when facilitated by heparin, heparin is required to promote high-affinity interactions between hh and iHog.</text>
</comment>
<proteinExistence type="inferred from homology"/>
<evidence type="ECO:0000256" key="19">
    <source>
        <dbReference type="SAM" id="Phobius"/>
    </source>
</evidence>
<sequence length="839" mass="93978">MDDANRDFCAIVVTLVVWIASSSADHEYMVKTPENVILPVDYETQLTCQMNIEPDKFLWKFYPFSNQDVFNSKAVLDLNKATFILISPDQVEDKKSILKVKVQDTQKSVAGDYQCLAYYGASVIASVPSRITIATLENFTKVEQRKVDVVPGNTILWKCELPYSNPDPYVDYFKDDQYLEPTELSSKIKSIIMENVTFSNSGIYRCGASLPTIPRSMSKESLNLRISNYVSGQEPYFLIRPPNNYTVIKGSSVFLECAAIGNPVPRVIWFKHKGQLPQQRSELVTGGLKINNVSQADEGVYVCNHTNKYGTISHRITLIYSEEPTVECFLNTTEVKQNDKLDLECNVKGIPEPEVAWFLNGYSVKNDSAIEAIGNKIYVNPVEKRHAGNLQCFATNAVKTVYCGISIKVIPISTSGDLPTSYTNHRHGGKKPPRKPSKPLKPPKMVPPNKPTVTRLNNQAVVVRWSVSTNTGLPIMFFKVQYRELGPFQHNDHHRSKGSRWRTCNEDIAPHIRSYDVNNLKPDHVYRFRIAAVYSNNDNKLSNNSEKFYLRKMEFDEDNKPSVPLITHTEPINTTAVKIYWKCSPSPNKTIDGYYISFISASRAGDYTRVSVDGDRTNSFILSYLQPDTIYDIKLQSFNSKAASDYSQTMKAKTLEHDIIKLQTYPIVPSTEGPSVLGPTVASSEAEPGTGNLYVVIAVGVIGGGLILVGIGILIGCRKWQQMKNSESDRHKPTVEEQHHIQADGNEYVVSPRTLTRTNGCVLPTNRITITPNPLADTENKSQNIIELACLTSQNNNTSAAEGEDVADSSCNSTERKNYKNKNRKQKLKEYSSSGENCV</sequence>
<evidence type="ECO:0000256" key="9">
    <source>
        <dbReference type="ARBA" id="ARBA00022989"/>
    </source>
</evidence>
<dbReference type="Pfam" id="PF00041">
    <property type="entry name" value="fn3"/>
    <property type="match status" value="2"/>
</dbReference>
<dbReference type="InterPro" id="IPR003599">
    <property type="entry name" value="Ig_sub"/>
</dbReference>
<evidence type="ECO:0000256" key="14">
    <source>
        <dbReference type="ARBA" id="ARBA00037573"/>
    </source>
</evidence>
<keyword evidence="6 20" id="KW-0732">Signal</keyword>